<dbReference type="PROSITE" id="PS51935">
    <property type="entry name" value="NLPC_P60"/>
    <property type="match status" value="1"/>
</dbReference>
<keyword evidence="9" id="KW-1185">Reference proteome</keyword>
<evidence type="ECO:0000256" key="2">
    <source>
        <dbReference type="ARBA" id="ARBA00022670"/>
    </source>
</evidence>
<dbReference type="RefSeq" id="WP_310414179.1">
    <property type="nucleotide sequence ID" value="NZ_JAVDYC010000001.1"/>
</dbReference>
<evidence type="ECO:0000313" key="8">
    <source>
        <dbReference type="EMBL" id="MDR7322985.1"/>
    </source>
</evidence>
<dbReference type="InterPro" id="IPR000064">
    <property type="entry name" value="NLP_P60_dom"/>
</dbReference>
<keyword evidence="5" id="KW-0175">Coiled coil</keyword>
<comment type="caution">
    <text evidence="8">The sequence shown here is derived from an EMBL/GenBank/DDBJ whole genome shotgun (WGS) entry which is preliminary data.</text>
</comment>
<protein>
    <submittedName>
        <fullName evidence="8">Cell wall-associated NlpC family hydrolase</fullName>
    </submittedName>
</protein>
<accession>A0AAE3ZQL0</accession>
<evidence type="ECO:0000256" key="4">
    <source>
        <dbReference type="ARBA" id="ARBA00022807"/>
    </source>
</evidence>
<keyword evidence="6" id="KW-0732">Signal</keyword>
<reference evidence="8 9" key="1">
    <citation type="submission" date="2023-07" db="EMBL/GenBank/DDBJ databases">
        <title>Sequencing the genomes of 1000 actinobacteria strains.</title>
        <authorList>
            <person name="Klenk H.-P."/>
        </authorList>
    </citation>
    <scope>NUCLEOTIDE SEQUENCE [LARGE SCALE GENOMIC DNA]</scope>
    <source>
        <strain evidence="8 9">DSM 44711</strain>
    </source>
</reference>
<keyword evidence="4" id="KW-0788">Thiol protease</keyword>
<dbReference type="InterPro" id="IPR038765">
    <property type="entry name" value="Papain-like_cys_pep_sf"/>
</dbReference>
<dbReference type="PANTHER" id="PTHR47359">
    <property type="entry name" value="PEPTIDOGLYCAN DL-ENDOPEPTIDASE CWLO"/>
    <property type="match status" value="1"/>
</dbReference>
<feature type="chain" id="PRO_5041916407" evidence="6">
    <location>
        <begin position="26"/>
        <end position="320"/>
    </location>
</feature>
<evidence type="ECO:0000256" key="6">
    <source>
        <dbReference type="SAM" id="SignalP"/>
    </source>
</evidence>
<dbReference type="PANTHER" id="PTHR47359:SF3">
    <property type="entry name" value="NLP_P60 DOMAIN-CONTAINING PROTEIN-RELATED"/>
    <property type="match status" value="1"/>
</dbReference>
<dbReference type="Gene3D" id="3.90.1720.10">
    <property type="entry name" value="endopeptidase domain like (from Nostoc punctiforme)"/>
    <property type="match status" value="1"/>
</dbReference>
<evidence type="ECO:0000313" key="9">
    <source>
        <dbReference type="Proteomes" id="UP001183629"/>
    </source>
</evidence>
<feature type="coiled-coil region" evidence="5">
    <location>
        <begin position="33"/>
        <end position="67"/>
    </location>
</feature>
<dbReference type="GO" id="GO:0008234">
    <property type="term" value="F:cysteine-type peptidase activity"/>
    <property type="evidence" value="ECO:0007669"/>
    <property type="project" value="UniProtKB-KW"/>
</dbReference>
<feature type="signal peptide" evidence="6">
    <location>
        <begin position="1"/>
        <end position="25"/>
    </location>
</feature>
<dbReference type="EMBL" id="JAVDYC010000001">
    <property type="protein sequence ID" value="MDR7322985.1"/>
    <property type="molecule type" value="Genomic_DNA"/>
</dbReference>
<name>A0AAE3ZQL0_9ACTN</name>
<dbReference type="Proteomes" id="UP001183629">
    <property type="component" value="Unassembled WGS sequence"/>
</dbReference>
<sequence length="320" mass="35208">MLSSIVARALLVAALIGIAPAPAQADPDAPPSVQELRQRLAAAAHELEVVVEEHNALREDLAGTERRRREIGAEKAPVEFAMVQRQERIGELAAAAYRSSGNARALMIAAGGGADMVERLLTLDVLARDQHRKLDELAAAQARYAEMEREADALAQKQRDQQVELALRKKEIEREIERLHRMRLASGDRIRPLDLAPPPPPSGLAGDAIRFAYEQLGKPYRWGADGPGSYDCSGLTMAAWHRAGTRLPHNAARQWRTVQRISRDDLRPGDLVFYYGRISHVALYVGDGKMIHAPSFGENVRIDAVGYQPVHGYGRVVDGS</sequence>
<dbReference type="Pfam" id="PF00877">
    <property type="entry name" value="NLPC_P60"/>
    <property type="match status" value="1"/>
</dbReference>
<dbReference type="AlphaFoldDB" id="A0AAE3ZQL0"/>
<gene>
    <name evidence="8" type="ORF">J2S44_003235</name>
</gene>
<evidence type="ECO:0000256" key="1">
    <source>
        <dbReference type="ARBA" id="ARBA00007074"/>
    </source>
</evidence>
<keyword evidence="3 8" id="KW-0378">Hydrolase</keyword>
<evidence type="ECO:0000259" key="7">
    <source>
        <dbReference type="PROSITE" id="PS51935"/>
    </source>
</evidence>
<dbReference type="GO" id="GO:0006508">
    <property type="term" value="P:proteolysis"/>
    <property type="evidence" value="ECO:0007669"/>
    <property type="project" value="UniProtKB-KW"/>
</dbReference>
<evidence type="ECO:0000256" key="3">
    <source>
        <dbReference type="ARBA" id="ARBA00022801"/>
    </source>
</evidence>
<comment type="similarity">
    <text evidence="1">Belongs to the peptidase C40 family.</text>
</comment>
<organism evidence="8 9">
    <name type="scientific">Catenuloplanes niger</name>
    <dbReference type="NCBI Taxonomy" id="587534"/>
    <lineage>
        <taxon>Bacteria</taxon>
        <taxon>Bacillati</taxon>
        <taxon>Actinomycetota</taxon>
        <taxon>Actinomycetes</taxon>
        <taxon>Micromonosporales</taxon>
        <taxon>Micromonosporaceae</taxon>
        <taxon>Catenuloplanes</taxon>
    </lineage>
</organism>
<dbReference type="SUPFAM" id="SSF54001">
    <property type="entry name" value="Cysteine proteinases"/>
    <property type="match status" value="1"/>
</dbReference>
<keyword evidence="2" id="KW-0645">Protease</keyword>
<feature type="coiled-coil region" evidence="5">
    <location>
        <begin position="130"/>
        <end position="182"/>
    </location>
</feature>
<proteinExistence type="inferred from homology"/>
<feature type="domain" description="NlpC/P60" evidence="7">
    <location>
        <begin position="202"/>
        <end position="320"/>
    </location>
</feature>
<evidence type="ECO:0000256" key="5">
    <source>
        <dbReference type="SAM" id="Coils"/>
    </source>
</evidence>
<dbReference type="InterPro" id="IPR051794">
    <property type="entry name" value="PG_Endopeptidase_C40"/>
</dbReference>